<protein>
    <recommendedName>
        <fullName evidence="3">Beta-lactamase</fullName>
    </recommendedName>
</protein>
<dbReference type="Gene3D" id="3.40.710.10">
    <property type="entry name" value="DD-peptidase/beta-lactamase superfamily"/>
    <property type="match status" value="1"/>
</dbReference>
<evidence type="ECO:0008006" key="3">
    <source>
        <dbReference type="Google" id="ProtNLM"/>
    </source>
</evidence>
<keyword evidence="2" id="KW-1185">Reference proteome</keyword>
<dbReference type="Proteomes" id="UP000014174">
    <property type="component" value="Unassembled WGS sequence"/>
</dbReference>
<evidence type="ECO:0000313" key="2">
    <source>
        <dbReference type="Proteomes" id="UP000014174"/>
    </source>
</evidence>
<evidence type="ECO:0000313" key="1">
    <source>
        <dbReference type="EMBL" id="EOR94354.1"/>
    </source>
</evidence>
<gene>
    <name evidence="1" type="ORF">ADIARSV_2474</name>
</gene>
<proteinExistence type="predicted"/>
<dbReference type="STRING" id="1150600.ADIARSV_2474"/>
<sequence>MGSHASAQSKSPLKKYDFSPLERKIQGWIDSGYYPRASILIARNNQIIYRNYCGNYKPETVAYIAFESN</sequence>
<dbReference type="AlphaFoldDB" id="R9GZE3"/>
<accession>R9GZE3</accession>
<organism evidence="1 2">
    <name type="scientific">Arcticibacter svalbardensis MN12-7</name>
    <dbReference type="NCBI Taxonomy" id="1150600"/>
    <lineage>
        <taxon>Bacteria</taxon>
        <taxon>Pseudomonadati</taxon>
        <taxon>Bacteroidota</taxon>
        <taxon>Sphingobacteriia</taxon>
        <taxon>Sphingobacteriales</taxon>
        <taxon>Sphingobacteriaceae</taxon>
        <taxon>Arcticibacter</taxon>
    </lineage>
</organism>
<name>R9GZE3_9SPHI</name>
<comment type="caution">
    <text evidence="1">The sequence shown here is derived from an EMBL/GenBank/DDBJ whole genome shotgun (WGS) entry which is preliminary data.</text>
</comment>
<dbReference type="InterPro" id="IPR012338">
    <property type="entry name" value="Beta-lactam/transpept-like"/>
</dbReference>
<dbReference type="EMBL" id="AQPN01000087">
    <property type="protein sequence ID" value="EOR94354.1"/>
    <property type="molecule type" value="Genomic_DNA"/>
</dbReference>
<reference evidence="1 2" key="1">
    <citation type="journal article" date="2013" name="Genome Announc.">
        <title>Draft Genome Sequence of Arcticibacter svalbardensis Strain MN12-7T, a Member of the Family Sphingobacteriaceae Isolated from an Arctic Soil Sample.</title>
        <authorList>
            <person name="Shivaji S."/>
            <person name="Ara S."/>
            <person name="Prasad S."/>
            <person name="Manasa B.P."/>
            <person name="Begum Z."/>
            <person name="Singh A."/>
            <person name="Kumar Pinnaka A."/>
        </authorList>
    </citation>
    <scope>NUCLEOTIDE SEQUENCE [LARGE SCALE GENOMIC DNA]</scope>
    <source>
        <strain evidence="1 2">MN12-7</strain>
    </source>
</reference>